<dbReference type="Gene3D" id="3.40.50.300">
    <property type="entry name" value="P-loop containing nucleotide triphosphate hydrolases"/>
    <property type="match status" value="1"/>
</dbReference>
<dbReference type="InterPro" id="IPR050764">
    <property type="entry name" value="CbbQ/NirQ/NorQ/GpvN"/>
</dbReference>
<gene>
    <name evidence="2" type="primary">bssE_2</name>
    <name evidence="2" type="ORF">Enr13x_61200</name>
</gene>
<feature type="domain" description="AAA+ ATPase" evidence="1">
    <location>
        <begin position="107"/>
        <end position="267"/>
    </location>
</feature>
<dbReference type="AlphaFoldDB" id="A0A518HZD2"/>
<dbReference type="InterPro" id="IPR011704">
    <property type="entry name" value="ATPase_dyneun-rel_AAA"/>
</dbReference>
<dbReference type="GO" id="GO:0016887">
    <property type="term" value="F:ATP hydrolysis activity"/>
    <property type="evidence" value="ECO:0007669"/>
    <property type="project" value="InterPro"/>
</dbReference>
<dbReference type="CDD" id="cd00009">
    <property type="entry name" value="AAA"/>
    <property type="match status" value="1"/>
</dbReference>
<proteinExistence type="predicted"/>
<reference evidence="2 3" key="1">
    <citation type="submission" date="2019-03" db="EMBL/GenBank/DDBJ databases">
        <title>Deep-cultivation of Planctomycetes and their phenomic and genomic characterization uncovers novel biology.</title>
        <authorList>
            <person name="Wiegand S."/>
            <person name="Jogler M."/>
            <person name="Boedeker C."/>
            <person name="Pinto D."/>
            <person name="Vollmers J."/>
            <person name="Rivas-Marin E."/>
            <person name="Kohn T."/>
            <person name="Peeters S.H."/>
            <person name="Heuer A."/>
            <person name="Rast P."/>
            <person name="Oberbeckmann S."/>
            <person name="Bunk B."/>
            <person name="Jeske O."/>
            <person name="Meyerdierks A."/>
            <person name="Storesund J.E."/>
            <person name="Kallscheuer N."/>
            <person name="Luecker S."/>
            <person name="Lage O.M."/>
            <person name="Pohl T."/>
            <person name="Merkel B.J."/>
            <person name="Hornburger P."/>
            <person name="Mueller R.-W."/>
            <person name="Bruemmer F."/>
            <person name="Labrenz M."/>
            <person name="Spormann A.M."/>
            <person name="Op den Camp H."/>
            <person name="Overmann J."/>
            <person name="Amann R."/>
            <person name="Jetten M.S.M."/>
            <person name="Mascher T."/>
            <person name="Medema M.H."/>
            <person name="Devos D.P."/>
            <person name="Kaster A.-K."/>
            <person name="Ovreas L."/>
            <person name="Rohde M."/>
            <person name="Galperin M.Y."/>
            <person name="Jogler C."/>
        </authorList>
    </citation>
    <scope>NUCLEOTIDE SEQUENCE [LARGE SCALE GENOMIC DNA]</scope>
    <source>
        <strain evidence="2 3">Enr13</strain>
    </source>
</reference>
<dbReference type="EMBL" id="CP037423">
    <property type="protein sequence ID" value="QDV46211.1"/>
    <property type="molecule type" value="Genomic_DNA"/>
</dbReference>
<dbReference type="GO" id="GO:0005524">
    <property type="term" value="F:ATP binding"/>
    <property type="evidence" value="ECO:0007669"/>
    <property type="project" value="InterPro"/>
</dbReference>
<dbReference type="RefSeq" id="WP_197455432.1">
    <property type="nucleotide sequence ID" value="NZ_CP037423.1"/>
</dbReference>
<dbReference type="Proteomes" id="UP000319004">
    <property type="component" value="Chromosome"/>
</dbReference>
<dbReference type="InterPro" id="IPR003593">
    <property type="entry name" value="AAA+_ATPase"/>
</dbReference>
<evidence type="ECO:0000259" key="1">
    <source>
        <dbReference type="SMART" id="SM00382"/>
    </source>
</evidence>
<accession>A0A518HZD2</accession>
<protein>
    <submittedName>
        <fullName evidence="2">Chaperone BssE</fullName>
    </submittedName>
</protein>
<sequence>MEKWNIDDLSVGMLVEATFWANPVESSDFRFRATHLDGRRAPKVVLCDDMRIVAGTPCRVRIKAIKKPAREDRGSIEVEFDRLLEFRLDGVYLDPLVSKKLQVLLESGLNILLDGPQGCGKTVTARSIAETLGMEFVFFNCGAVIDATDFLATIQVRASESGSPVTDFTKTEVLEALEHAIEAPEKRFLVFLDELNRCPESARNALMPALDSSRRLFHPIENRFIRIGDNVQFVAAVNRGSEFSATFGIDAAQLDRFAPVQMDYLPAPEEVKLLKSRHPELSEAILKRIVSLAGKVRGAAEIPGGLSVRATDEVCVYLKHPLFSEQPHKDLPEILKSSFCGRFAGRWDDVTTDAGAVWALIQRGATKEA</sequence>
<dbReference type="Pfam" id="PF07728">
    <property type="entry name" value="AAA_5"/>
    <property type="match status" value="1"/>
</dbReference>
<dbReference type="InterPro" id="IPR027417">
    <property type="entry name" value="P-loop_NTPase"/>
</dbReference>
<name>A0A518HZD2_9BACT</name>
<evidence type="ECO:0000313" key="3">
    <source>
        <dbReference type="Proteomes" id="UP000319004"/>
    </source>
</evidence>
<organism evidence="2 3">
    <name type="scientific">Stieleria neptunia</name>
    <dbReference type="NCBI Taxonomy" id="2527979"/>
    <lineage>
        <taxon>Bacteria</taxon>
        <taxon>Pseudomonadati</taxon>
        <taxon>Planctomycetota</taxon>
        <taxon>Planctomycetia</taxon>
        <taxon>Pirellulales</taxon>
        <taxon>Pirellulaceae</taxon>
        <taxon>Stieleria</taxon>
    </lineage>
</organism>
<dbReference type="PANTHER" id="PTHR42759:SF1">
    <property type="entry name" value="MAGNESIUM-CHELATASE SUBUNIT CHLD"/>
    <property type="match status" value="1"/>
</dbReference>
<dbReference type="SUPFAM" id="SSF52540">
    <property type="entry name" value="P-loop containing nucleoside triphosphate hydrolases"/>
    <property type="match status" value="1"/>
</dbReference>
<dbReference type="SMART" id="SM00382">
    <property type="entry name" value="AAA"/>
    <property type="match status" value="1"/>
</dbReference>
<dbReference type="PANTHER" id="PTHR42759">
    <property type="entry name" value="MOXR FAMILY PROTEIN"/>
    <property type="match status" value="1"/>
</dbReference>
<evidence type="ECO:0000313" key="2">
    <source>
        <dbReference type="EMBL" id="QDV46211.1"/>
    </source>
</evidence>
<keyword evidence="3" id="KW-1185">Reference proteome</keyword>
<dbReference type="KEGG" id="snep:Enr13x_61200"/>